<gene>
    <name evidence="2" type="primary">scpA</name>
    <name evidence="4" type="ORF">IPO85_06825</name>
</gene>
<evidence type="ECO:0000313" key="5">
    <source>
        <dbReference type="Proteomes" id="UP000808349"/>
    </source>
</evidence>
<keyword evidence="2" id="KW-0132">Cell division</keyword>
<dbReference type="GO" id="GO:0006260">
    <property type="term" value="P:DNA replication"/>
    <property type="evidence" value="ECO:0007669"/>
    <property type="project" value="UniProtKB-UniRule"/>
</dbReference>
<keyword evidence="2" id="KW-0131">Cell cycle</keyword>
<dbReference type="EMBL" id="JADKFW010000004">
    <property type="protein sequence ID" value="MBK9717212.1"/>
    <property type="molecule type" value="Genomic_DNA"/>
</dbReference>
<sequence>MTYTIKLQQFEGPFDLLLFFIERDELDINDIPIAIITEDFLQYIRHLEDLNLDLASEFILVAATLIRIKAKMLIPRKELDENNQEIDPRQELVQKLLEYKAVKEVIQDLSVMEDNQAYRVGRGNLQKEFELLSQQALVDAEWETLNLFNLMKVFQKVMDRLNKPSAIVHEVYNYEYQIKDQQDRIFDLLSKKGRINFEEIFEICETRIHAIVTFLGLLELINLQQMTIIKGEGLNQFWIEENHEIEESDEHKNQSDENIVLESDEEIPTIES</sequence>
<comment type="subcellular location">
    <subcellularLocation>
        <location evidence="2">Cytoplasm</location>
    </subcellularLocation>
    <text evidence="2">Associated with two foci at the outer edges of the nucleoid region in young cells, and at four foci within both cell halves in older cells.</text>
</comment>
<evidence type="ECO:0000256" key="3">
    <source>
        <dbReference type="SAM" id="MobiDB-lite"/>
    </source>
</evidence>
<dbReference type="Proteomes" id="UP000808349">
    <property type="component" value="Unassembled WGS sequence"/>
</dbReference>
<dbReference type="InterPro" id="IPR003768">
    <property type="entry name" value="ScpA"/>
</dbReference>
<dbReference type="GO" id="GO:0051301">
    <property type="term" value="P:cell division"/>
    <property type="evidence" value="ECO:0007669"/>
    <property type="project" value="UniProtKB-KW"/>
</dbReference>
<name>A0A9D7S7A4_9BACT</name>
<comment type="similarity">
    <text evidence="2">Belongs to the ScpA family.</text>
</comment>
<comment type="function">
    <text evidence="2">Participates in chromosomal partition during cell division. May act via the formation of a condensin-like complex containing Smc and ScpB that pull DNA away from mid-cell into both cell halves.</text>
</comment>
<dbReference type="PANTHER" id="PTHR33969">
    <property type="entry name" value="SEGREGATION AND CONDENSATION PROTEIN A"/>
    <property type="match status" value="1"/>
</dbReference>
<proteinExistence type="inferred from homology"/>
<dbReference type="HAMAP" id="MF_01805">
    <property type="entry name" value="ScpA"/>
    <property type="match status" value="1"/>
</dbReference>
<keyword evidence="2" id="KW-0159">Chromosome partition</keyword>
<reference evidence="4 5" key="1">
    <citation type="submission" date="2020-10" db="EMBL/GenBank/DDBJ databases">
        <title>Connecting structure to function with the recovery of over 1000 high-quality activated sludge metagenome-assembled genomes encoding full-length rRNA genes using long-read sequencing.</title>
        <authorList>
            <person name="Singleton C.M."/>
            <person name="Petriglieri F."/>
            <person name="Kristensen J.M."/>
            <person name="Kirkegaard R.H."/>
            <person name="Michaelsen T.Y."/>
            <person name="Andersen M.H."/>
            <person name="Karst S.M."/>
            <person name="Dueholm M.S."/>
            <person name="Nielsen P.H."/>
            <person name="Albertsen M."/>
        </authorList>
    </citation>
    <scope>NUCLEOTIDE SEQUENCE [LARGE SCALE GENOMIC DNA]</scope>
    <source>
        <strain evidence="4">Ribe_18-Q3-R11-54_BAT3C.373</strain>
    </source>
</reference>
<keyword evidence="2" id="KW-0963">Cytoplasm</keyword>
<protein>
    <recommendedName>
        <fullName evidence="1 2">Segregation and condensation protein A</fullName>
    </recommendedName>
</protein>
<feature type="region of interest" description="Disordered" evidence="3">
    <location>
        <begin position="245"/>
        <end position="272"/>
    </location>
</feature>
<feature type="compositionally biased region" description="Acidic residues" evidence="3">
    <location>
        <begin position="262"/>
        <end position="272"/>
    </location>
</feature>
<comment type="caution">
    <text evidence="4">The sequence shown here is derived from an EMBL/GenBank/DDBJ whole genome shotgun (WGS) entry which is preliminary data.</text>
</comment>
<evidence type="ECO:0000256" key="1">
    <source>
        <dbReference type="ARBA" id="ARBA00044777"/>
    </source>
</evidence>
<comment type="subunit">
    <text evidence="2">Component of a cohesin-like complex composed of ScpA, ScpB and the Smc homodimer, in which ScpA and ScpB bind to the head domain of Smc. The presence of the three proteins is required for the association of the complex with DNA.</text>
</comment>
<evidence type="ECO:0000256" key="2">
    <source>
        <dbReference type="HAMAP-Rule" id="MF_01805"/>
    </source>
</evidence>
<dbReference type="GO" id="GO:0005737">
    <property type="term" value="C:cytoplasm"/>
    <property type="evidence" value="ECO:0007669"/>
    <property type="project" value="UniProtKB-SubCell"/>
</dbReference>
<dbReference type="GO" id="GO:0007059">
    <property type="term" value="P:chromosome segregation"/>
    <property type="evidence" value="ECO:0007669"/>
    <property type="project" value="UniProtKB-UniRule"/>
</dbReference>
<dbReference type="PANTHER" id="PTHR33969:SF2">
    <property type="entry name" value="SEGREGATION AND CONDENSATION PROTEIN A"/>
    <property type="match status" value="1"/>
</dbReference>
<evidence type="ECO:0000313" key="4">
    <source>
        <dbReference type="EMBL" id="MBK9717212.1"/>
    </source>
</evidence>
<dbReference type="AlphaFoldDB" id="A0A9D7S7A4"/>
<organism evidence="4 5">
    <name type="scientific">Candidatus Defluviibacterium haderslevense</name>
    <dbReference type="NCBI Taxonomy" id="2981993"/>
    <lineage>
        <taxon>Bacteria</taxon>
        <taxon>Pseudomonadati</taxon>
        <taxon>Bacteroidota</taxon>
        <taxon>Saprospiria</taxon>
        <taxon>Saprospirales</taxon>
        <taxon>Saprospiraceae</taxon>
        <taxon>Candidatus Defluviibacterium</taxon>
    </lineage>
</organism>
<accession>A0A9D7S7A4</accession>
<dbReference type="Gene3D" id="6.10.250.2410">
    <property type="match status" value="1"/>
</dbReference>
<dbReference type="Pfam" id="PF02616">
    <property type="entry name" value="SMC_ScpA"/>
    <property type="match status" value="1"/>
</dbReference>